<proteinExistence type="predicted"/>
<dbReference type="InterPro" id="IPR051417">
    <property type="entry name" value="SDr/BOS_complex"/>
</dbReference>
<dbReference type="Pfam" id="PF17210">
    <property type="entry name" value="SdrD_B"/>
    <property type="match status" value="1"/>
</dbReference>
<feature type="domain" description="SD-repeat containing protein B" evidence="7">
    <location>
        <begin position="214"/>
        <end position="283"/>
    </location>
</feature>
<dbReference type="GO" id="GO:0005975">
    <property type="term" value="P:carbohydrate metabolic process"/>
    <property type="evidence" value="ECO:0007669"/>
    <property type="project" value="UniProtKB-ARBA"/>
</dbReference>
<feature type="compositionally biased region" description="Low complexity" evidence="4">
    <location>
        <begin position="30"/>
        <end position="79"/>
    </location>
</feature>
<dbReference type="RefSeq" id="WP_121223692.1">
    <property type="nucleotide sequence ID" value="NZ_JBIUBA010000001.1"/>
</dbReference>
<comment type="caution">
    <text evidence="8">The sequence shown here is derived from an EMBL/GenBank/DDBJ whole genome shotgun (WGS) entry which is preliminary data.</text>
</comment>
<evidence type="ECO:0000256" key="3">
    <source>
        <dbReference type="ARBA" id="ARBA00022729"/>
    </source>
</evidence>
<comment type="subcellular location">
    <subcellularLocation>
        <location evidence="1">Secreted</location>
    </subcellularLocation>
</comment>
<evidence type="ECO:0000256" key="4">
    <source>
        <dbReference type="SAM" id="MobiDB-lite"/>
    </source>
</evidence>
<evidence type="ECO:0000259" key="7">
    <source>
        <dbReference type="Pfam" id="PF17210"/>
    </source>
</evidence>
<reference evidence="8 9" key="1">
    <citation type="submission" date="2018-10" db="EMBL/GenBank/DDBJ databases">
        <title>Sequencing the genomes of 1000 actinobacteria strains.</title>
        <authorList>
            <person name="Klenk H.-P."/>
        </authorList>
    </citation>
    <scope>NUCLEOTIDE SEQUENCE [LARGE SCALE GENOMIC DNA]</scope>
    <source>
        <strain evidence="8 9">DSM 43911</strain>
    </source>
</reference>
<keyword evidence="5" id="KW-0812">Transmembrane</keyword>
<feature type="compositionally biased region" description="Low complexity" evidence="4">
    <location>
        <begin position="536"/>
        <end position="545"/>
    </location>
</feature>
<dbReference type="SUPFAM" id="SSF117074">
    <property type="entry name" value="Hypothetical protein PA1324"/>
    <property type="match status" value="2"/>
</dbReference>
<dbReference type="EMBL" id="RBXR01000001">
    <property type="protein sequence ID" value="RKT71357.1"/>
    <property type="molecule type" value="Genomic_DNA"/>
</dbReference>
<name>A0A495XBI6_9PSEU</name>
<dbReference type="GO" id="GO:0005576">
    <property type="term" value="C:extracellular region"/>
    <property type="evidence" value="ECO:0007669"/>
    <property type="project" value="UniProtKB-SubCell"/>
</dbReference>
<feature type="signal peptide" evidence="6">
    <location>
        <begin position="1"/>
        <end position="31"/>
    </location>
</feature>
<dbReference type="PANTHER" id="PTHR23303">
    <property type="entry name" value="CARBOXYPEPTIDASE REGULATORY REGION-CONTAINING"/>
    <property type="match status" value="1"/>
</dbReference>
<dbReference type="Gene3D" id="2.60.40.10">
    <property type="entry name" value="Immunoglobulins"/>
    <property type="match status" value="2"/>
</dbReference>
<keyword evidence="2" id="KW-0964">Secreted</keyword>
<dbReference type="InterPro" id="IPR013783">
    <property type="entry name" value="Ig-like_fold"/>
</dbReference>
<protein>
    <submittedName>
        <fullName evidence="8">LPXTG-motif cell wall-anchored protein</fullName>
    </submittedName>
</protein>
<gene>
    <name evidence="8" type="ORF">DFJ66_4646</name>
</gene>
<evidence type="ECO:0000256" key="6">
    <source>
        <dbReference type="SAM" id="SignalP"/>
    </source>
</evidence>
<evidence type="ECO:0000313" key="8">
    <source>
        <dbReference type="EMBL" id="RKT71357.1"/>
    </source>
</evidence>
<keyword evidence="3 6" id="KW-0732">Signal</keyword>
<evidence type="ECO:0000256" key="1">
    <source>
        <dbReference type="ARBA" id="ARBA00004613"/>
    </source>
</evidence>
<dbReference type="AlphaFoldDB" id="A0A495XBI6"/>
<dbReference type="OrthoDB" id="3694469at2"/>
<feature type="region of interest" description="Disordered" evidence="4">
    <location>
        <begin position="522"/>
        <end position="545"/>
    </location>
</feature>
<dbReference type="NCBIfam" id="TIGR01167">
    <property type="entry name" value="LPXTG_anchor"/>
    <property type="match status" value="1"/>
</dbReference>
<evidence type="ECO:0000256" key="2">
    <source>
        <dbReference type="ARBA" id="ARBA00022525"/>
    </source>
</evidence>
<feature type="chain" id="PRO_5019844695" evidence="6">
    <location>
        <begin position="32"/>
        <end position="582"/>
    </location>
</feature>
<keyword evidence="5" id="KW-0472">Membrane</keyword>
<dbReference type="Proteomes" id="UP000272729">
    <property type="component" value="Unassembled WGS sequence"/>
</dbReference>
<organism evidence="8 9">
    <name type="scientific">Saccharothrix variisporea</name>
    <dbReference type="NCBI Taxonomy" id="543527"/>
    <lineage>
        <taxon>Bacteria</taxon>
        <taxon>Bacillati</taxon>
        <taxon>Actinomycetota</taxon>
        <taxon>Actinomycetes</taxon>
        <taxon>Pseudonocardiales</taxon>
        <taxon>Pseudonocardiaceae</taxon>
        <taxon>Saccharothrix</taxon>
    </lineage>
</organism>
<keyword evidence="9" id="KW-1185">Reference proteome</keyword>
<keyword evidence="5" id="KW-1133">Transmembrane helix</keyword>
<evidence type="ECO:0000313" key="9">
    <source>
        <dbReference type="Proteomes" id="UP000272729"/>
    </source>
</evidence>
<dbReference type="PANTHER" id="PTHR23303:SF14">
    <property type="entry name" value="BOS COMPLEX SUBUNIT NOMO1-RELATED"/>
    <property type="match status" value="1"/>
</dbReference>
<feature type="transmembrane region" description="Helical" evidence="5">
    <location>
        <begin position="556"/>
        <end position="576"/>
    </location>
</feature>
<sequence length="582" mass="60264">MALSARVATRRSLAFLAAVTLTATLTATAVAQETENPETGTTTTTTTTESTPSTTTGAPTTESAPTTSTETTAAESSEPQPSSTAAAKLDITATTGTGPYLVGRRIPVEVTITNTGDADATGVKADSYTASGSSFFVQSSEWGDLATWPTTGAGATVPAGQKLVRTVHGEVQQWSGAVPLVRFTVRIGNAWADSTDLSIPLVAPDSGTDTAAGLVYGDRNGNSAPDAGEGLADVAVRLYAAGQSVETRTDAEGRFRFTDLPVRVYSLSVSDVPDGWVITPAYSQIEVDGNGSAANVVLRGERPLTDRLSASMRFTKDLYNVGDRAEIQITLTNSGTDDLAGLKAFCDRSGGEGPELRDVDLGELGWTAPGVAVPAGQSRTFTISGAISPETEQYGSVVYGCDFGPEEQSDGHPVAVAWARVPAPPADLRVRFYHDRDGDQIGRPDEMLPGVVIGLKDVITGAVVAKATTDAEGRVLFQNVPAGPYEIRVYGPWTFRDDGRHILTVGSCRLCQSEATIALVPGPDVPEEDLSPVQPPAAGGDAAPTGGALAQTGASVLGLAALGLLALVGGFGTLLYTRRRSA</sequence>
<dbReference type="InterPro" id="IPR033764">
    <property type="entry name" value="Sdr_B"/>
</dbReference>
<accession>A0A495XBI6</accession>
<feature type="region of interest" description="Disordered" evidence="4">
    <location>
        <begin position="30"/>
        <end position="90"/>
    </location>
</feature>
<evidence type="ECO:0000256" key="5">
    <source>
        <dbReference type="SAM" id="Phobius"/>
    </source>
</evidence>